<dbReference type="SUPFAM" id="SSF51905">
    <property type="entry name" value="FAD/NAD(P)-binding domain"/>
    <property type="match status" value="1"/>
</dbReference>
<dbReference type="InterPro" id="IPR002938">
    <property type="entry name" value="FAD-bd"/>
</dbReference>
<dbReference type="RefSeq" id="WP_038592561.1">
    <property type="nucleotide sequence ID" value="NZ_HG938353.1"/>
</dbReference>
<dbReference type="AlphaFoldDB" id="A0A068SWL0"/>
<proteinExistence type="predicted"/>
<dbReference type="HOGENOM" id="CLU_009665_1_1_5"/>
<dbReference type="InterPro" id="IPR051704">
    <property type="entry name" value="FAD_aromatic-hydroxylase"/>
</dbReference>
<evidence type="ECO:0000313" key="3">
    <source>
        <dbReference type="Proteomes" id="UP000028181"/>
    </source>
</evidence>
<dbReference type="GO" id="GO:0071949">
    <property type="term" value="F:FAD binding"/>
    <property type="evidence" value="ECO:0007669"/>
    <property type="project" value="InterPro"/>
</dbReference>
<feature type="domain" description="FAD-binding" evidence="1">
    <location>
        <begin position="11"/>
        <end position="327"/>
    </location>
</feature>
<evidence type="ECO:0000313" key="2">
    <source>
        <dbReference type="EMBL" id="CDN50618.1"/>
    </source>
</evidence>
<dbReference type="PRINTS" id="PR00420">
    <property type="entry name" value="RNGMNOXGNASE"/>
</dbReference>
<accession>A0A068SWL0</accession>
<dbReference type="PATRIC" id="fig|1028800.3.peg.4540"/>
<evidence type="ECO:0000259" key="1">
    <source>
        <dbReference type="Pfam" id="PF01494"/>
    </source>
</evidence>
<keyword evidence="2" id="KW-0503">Monooxygenase</keyword>
<dbReference type="PANTHER" id="PTHR46865:SF2">
    <property type="entry name" value="MONOOXYGENASE"/>
    <property type="match status" value="1"/>
</dbReference>
<dbReference type="Proteomes" id="UP000028181">
    <property type="component" value="Chromosome I"/>
</dbReference>
<dbReference type="eggNOG" id="COG0654">
    <property type="taxonomic scope" value="Bacteria"/>
</dbReference>
<protein>
    <submittedName>
        <fullName evidence="2">Flavoprotein monooxygenase</fullName>
    </submittedName>
</protein>
<organism evidence="2 3">
    <name type="scientific">Neorhizobium galegae bv. orientalis str. HAMBI 540</name>
    <dbReference type="NCBI Taxonomy" id="1028800"/>
    <lineage>
        <taxon>Bacteria</taxon>
        <taxon>Pseudomonadati</taxon>
        <taxon>Pseudomonadota</taxon>
        <taxon>Alphaproteobacteria</taxon>
        <taxon>Hyphomicrobiales</taxon>
        <taxon>Rhizobiaceae</taxon>
        <taxon>Rhizobium/Agrobacterium group</taxon>
        <taxon>Neorhizobium</taxon>
    </lineage>
</organism>
<dbReference type="Gene3D" id="3.50.50.60">
    <property type="entry name" value="FAD/NAD(P)-binding domain"/>
    <property type="match status" value="1"/>
</dbReference>
<gene>
    <name evidence="2" type="ORF">RG540_CH44770</name>
</gene>
<sequence length="423" mass="46793">MKIETENRSLKILVCGGGIAGPALAYWLTRSGHQVVVVERFSSIRARGAQVDLRGQGIEAAKRMGLIGAIRSNLVDEAGVSFVDSQGHAKATILANTSGRGAQSLTSEYEIMRGDVVRILQDLTRDVVEYVFGKTVERFEQDDEKVLAHFSDGTSDTFDLLVGADGQGSRIRQGILPPDAADPYLRMGIHMAYWFIPRTPADDGNIRNTYLAPGGRMIMRRSHNPTETQVYFVLRESSEEASAIHRAPLDQQKQFWIERFRDAGWQTDRFIRGMTTTPNFYSQEVVQVRTDTWYKGRVVLVGDAAHCASPFSGMGVSGSLVGAYVLAGEINRNTGDLARAFALYDETLRPFVNEIQNVNPSLLRLGMPKTRFGVNVFLSIMALAALLRIPDLVARFSSEDRDGGWLLPEYTELHPAHQTALPG</sequence>
<dbReference type="KEGG" id="ngg:RG540_CH44770"/>
<dbReference type="Gene3D" id="3.30.9.10">
    <property type="entry name" value="D-Amino Acid Oxidase, subunit A, domain 2"/>
    <property type="match status" value="1"/>
</dbReference>
<keyword evidence="2" id="KW-0560">Oxidoreductase</keyword>
<keyword evidence="3" id="KW-1185">Reference proteome</keyword>
<dbReference type="GeneID" id="24258366"/>
<reference evidence="3" key="1">
    <citation type="journal article" date="2014" name="BMC Genomics">
        <title>Genome sequencing of two Neorhizobium galegae strains reveals a noeT gene responsible for the unusual acetylation of the nodulation factors.</title>
        <authorList>
            <person name="Osterman J."/>
            <person name="Marsh J."/>
            <person name="Laine P.K."/>
            <person name="Zeng Z."/>
            <person name="Alatalo E."/>
            <person name="Sullivan J.T."/>
            <person name="Young J.P."/>
            <person name="Thomas-Oates J."/>
            <person name="Paulin L."/>
            <person name="Lindstrom K."/>
        </authorList>
    </citation>
    <scope>NUCLEOTIDE SEQUENCE [LARGE SCALE GENOMIC DNA]</scope>
    <source>
        <strain evidence="3">HAMBI 540</strain>
    </source>
</reference>
<name>A0A068SWL0_NEOGA</name>
<dbReference type="EMBL" id="HG938353">
    <property type="protein sequence ID" value="CDN50618.1"/>
    <property type="molecule type" value="Genomic_DNA"/>
</dbReference>
<dbReference type="Pfam" id="PF01494">
    <property type="entry name" value="FAD_binding_3"/>
    <property type="match status" value="1"/>
</dbReference>
<dbReference type="InterPro" id="IPR036188">
    <property type="entry name" value="FAD/NAD-bd_sf"/>
</dbReference>
<dbReference type="PANTHER" id="PTHR46865">
    <property type="entry name" value="OXIDOREDUCTASE-RELATED"/>
    <property type="match status" value="1"/>
</dbReference>
<dbReference type="GO" id="GO:0004497">
    <property type="term" value="F:monooxygenase activity"/>
    <property type="evidence" value="ECO:0007669"/>
    <property type="project" value="UniProtKB-KW"/>
</dbReference>
<dbReference type="OrthoDB" id="5499180at2"/>